<evidence type="ECO:0008006" key="4">
    <source>
        <dbReference type="Google" id="ProtNLM"/>
    </source>
</evidence>
<evidence type="ECO:0000256" key="1">
    <source>
        <dbReference type="SAM" id="MobiDB-lite"/>
    </source>
</evidence>
<feature type="region of interest" description="Disordered" evidence="1">
    <location>
        <begin position="197"/>
        <end position="221"/>
    </location>
</feature>
<proteinExistence type="predicted"/>
<evidence type="ECO:0000313" key="2">
    <source>
        <dbReference type="EMBL" id="KAJ1090637.1"/>
    </source>
</evidence>
<organism evidence="2 3">
    <name type="scientific">Pleurodeles waltl</name>
    <name type="common">Iberian ribbed newt</name>
    <dbReference type="NCBI Taxonomy" id="8319"/>
    <lineage>
        <taxon>Eukaryota</taxon>
        <taxon>Metazoa</taxon>
        <taxon>Chordata</taxon>
        <taxon>Craniata</taxon>
        <taxon>Vertebrata</taxon>
        <taxon>Euteleostomi</taxon>
        <taxon>Amphibia</taxon>
        <taxon>Batrachia</taxon>
        <taxon>Caudata</taxon>
        <taxon>Salamandroidea</taxon>
        <taxon>Salamandridae</taxon>
        <taxon>Pleurodelinae</taxon>
        <taxon>Pleurodeles</taxon>
    </lineage>
</organism>
<dbReference type="PANTHER" id="PTHR33198:SF20">
    <property type="entry name" value="RETROTRANSPOSON GAG DOMAIN-CONTAINING PROTEIN"/>
    <property type="match status" value="1"/>
</dbReference>
<reference evidence="2" key="1">
    <citation type="journal article" date="2022" name="bioRxiv">
        <title>Sequencing and chromosome-scale assembly of the giantPleurodeles waltlgenome.</title>
        <authorList>
            <person name="Brown T."/>
            <person name="Elewa A."/>
            <person name="Iarovenko S."/>
            <person name="Subramanian E."/>
            <person name="Araus A.J."/>
            <person name="Petzold A."/>
            <person name="Susuki M."/>
            <person name="Suzuki K.-i.T."/>
            <person name="Hayashi T."/>
            <person name="Toyoda A."/>
            <person name="Oliveira C."/>
            <person name="Osipova E."/>
            <person name="Leigh N.D."/>
            <person name="Simon A."/>
            <person name="Yun M.H."/>
        </authorList>
    </citation>
    <scope>NUCLEOTIDE SEQUENCE</scope>
    <source>
        <strain evidence="2">20211129_DDA</strain>
        <tissue evidence="2">Liver</tissue>
    </source>
</reference>
<dbReference type="EMBL" id="JANPWB010000015">
    <property type="protein sequence ID" value="KAJ1090637.1"/>
    <property type="molecule type" value="Genomic_DNA"/>
</dbReference>
<evidence type="ECO:0000313" key="3">
    <source>
        <dbReference type="Proteomes" id="UP001066276"/>
    </source>
</evidence>
<comment type="caution">
    <text evidence="2">The sequence shown here is derived from an EMBL/GenBank/DDBJ whole genome shotgun (WGS) entry which is preliminary data.</text>
</comment>
<accession>A0AAV7LHZ5</accession>
<dbReference type="AlphaFoldDB" id="A0AAV7LHZ5"/>
<dbReference type="PANTHER" id="PTHR33198">
    <property type="entry name" value="ANK_REP_REGION DOMAIN-CONTAINING PROTEIN-RELATED"/>
    <property type="match status" value="1"/>
</dbReference>
<dbReference type="Proteomes" id="UP001066276">
    <property type="component" value="Chromosome 11"/>
</dbReference>
<gene>
    <name evidence="2" type="ORF">NDU88_003767</name>
</gene>
<name>A0AAV7LHZ5_PLEWA</name>
<sequence length="221" mass="25325">MADEPAPATHPLPQHTMTGALPPFSELADLATAAPRWKVWVGRLENYFVATREKDGEVKRSLLLHFVGDEIYKLFRHLPNTGAHANYEAAVRALNAHFDPQLNPDFERFKLRQARQRERESIDQFYACLRELASTCTDDDQQKEVWAQIIQGWRNKTLRGLILRQPNITLEEILIMARSHDLSTARAAEMDMAISHTSERIRSGQNRPCRRGPVVADEEEN</sequence>
<keyword evidence="3" id="KW-1185">Reference proteome</keyword>
<protein>
    <recommendedName>
        <fullName evidence="4">Retrotransposon gag domain-containing protein</fullName>
    </recommendedName>
</protein>